<comment type="similarity">
    <text evidence="1">Belongs to the short-chain fatty acyl-CoA assimilation regulator (ScfR) family.</text>
</comment>
<comment type="caution">
    <text evidence="3">The sequence shown here is derived from an EMBL/GenBank/DDBJ whole genome shotgun (WGS) entry which is preliminary data.</text>
</comment>
<evidence type="ECO:0000259" key="2">
    <source>
        <dbReference type="PROSITE" id="PS50943"/>
    </source>
</evidence>
<dbReference type="CDD" id="cd00093">
    <property type="entry name" value="HTH_XRE"/>
    <property type="match status" value="1"/>
</dbReference>
<dbReference type="SUPFAM" id="SSF47413">
    <property type="entry name" value="lambda repressor-like DNA-binding domains"/>
    <property type="match status" value="1"/>
</dbReference>
<reference evidence="3 4" key="1">
    <citation type="submission" date="2023-07" db="EMBL/GenBank/DDBJ databases">
        <title>Sequencing the genomes of 1000 actinobacteria strains.</title>
        <authorList>
            <person name="Klenk H.-P."/>
        </authorList>
    </citation>
    <scope>NUCLEOTIDE SEQUENCE [LARGE SCALE GENOMIC DNA]</scope>
    <source>
        <strain evidence="3 4">DSM 44710</strain>
    </source>
</reference>
<dbReference type="PANTHER" id="PTHR43236:SF1">
    <property type="entry name" value="BLL7220 PROTEIN"/>
    <property type="match status" value="1"/>
</dbReference>
<dbReference type="Gene3D" id="1.10.260.40">
    <property type="entry name" value="lambda repressor-like DNA-binding domains"/>
    <property type="match status" value="1"/>
</dbReference>
<dbReference type="SMART" id="SM00530">
    <property type="entry name" value="HTH_XRE"/>
    <property type="match status" value="1"/>
</dbReference>
<sequence>MTVQSEWTEIGHRVREARLAVRLSQDQLGRRVGLERTMIAKIEAGGRRVDAVELVRLAEALDVPLGQLVHEQPPVLSRRTPLFEEEVTEAGRESLRLEFALTRWLDDLRQLRGIGLLPVTPILARDGGAATDEAAREAARWTRERLDLGNGPIESLMAACERAGLLVAVVDLPGEGASVVDGDLAAAVVSRLGPPGRRRATAAHELGHVVLGDEYSSDLGVHASRPQREAIIDGYAAELLLPADVIRAEGRDLTRTALVRLAGSYRVSWTLAVRQAVRAGTLAQADAARWQPQTPTRAELLDATGWAPQPDLEWLRVPPGVAHAALQARAQSLITTDRALELLRGQLERDDLPPLDDEDEAP</sequence>
<dbReference type="Gene3D" id="1.10.10.2910">
    <property type="match status" value="1"/>
</dbReference>
<evidence type="ECO:0000313" key="3">
    <source>
        <dbReference type="EMBL" id="MDP9796005.1"/>
    </source>
</evidence>
<evidence type="ECO:0000313" key="4">
    <source>
        <dbReference type="Proteomes" id="UP001240984"/>
    </source>
</evidence>
<accession>A0ABT9MXA1</accession>
<dbReference type="RefSeq" id="WP_306832247.1">
    <property type="nucleotide sequence ID" value="NZ_JAUSRA010000001.1"/>
</dbReference>
<dbReference type="InterPro" id="IPR052345">
    <property type="entry name" value="Rad_response_metalloprotease"/>
</dbReference>
<dbReference type="Pfam" id="PF01381">
    <property type="entry name" value="HTH_3"/>
    <property type="match status" value="1"/>
</dbReference>
<dbReference type="InterPro" id="IPR010982">
    <property type="entry name" value="Lambda_DNA-bd_dom_sf"/>
</dbReference>
<dbReference type="Pfam" id="PF06114">
    <property type="entry name" value="Peptidase_M78"/>
    <property type="match status" value="1"/>
</dbReference>
<proteinExistence type="inferred from homology"/>
<evidence type="ECO:0000256" key="1">
    <source>
        <dbReference type="ARBA" id="ARBA00007227"/>
    </source>
</evidence>
<dbReference type="EMBL" id="JAUSRA010000001">
    <property type="protein sequence ID" value="MDP9796005.1"/>
    <property type="molecule type" value="Genomic_DNA"/>
</dbReference>
<protein>
    <submittedName>
        <fullName evidence="3">Transcriptional regulator with XRE-family HTH domain</fullName>
    </submittedName>
</protein>
<feature type="domain" description="HTH cro/C1-type" evidence="2">
    <location>
        <begin position="14"/>
        <end position="68"/>
    </location>
</feature>
<gene>
    <name evidence="3" type="ORF">J2S43_004517</name>
</gene>
<dbReference type="Proteomes" id="UP001240984">
    <property type="component" value="Unassembled WGS sequence"/>
</dbReference>
<dbReference type="PROSITE" id="PS50943">
    <property type="entry name" value="HTH_CROC1"/>
    <property type="match status" value="1"/>
</dbReference>
<keyword evidence="4" id="KW-1185">Reference proteome</keyword>
<dbReference type="InterPro" id="IPR010359">
    <property type="entry name" value="IrrE_HExxH"/>
</dbReference>
<dbReference type="InterPro" id="IPR001387">
    <property type="entry name" value="Cro/C1-type_HTH"/>
</dbReference>
<organism evidence="3 4">
    <name type="scientific">Catenuloplanes nepalensis</name>
    <dbReference type="NCBI Taxonomy" id="587533"/>
    <lineage>
        <taxon>Bacteria</taxon>
        <taxon>Bacillati</taxon>
        <taxon>Actinomycetota</taxon>
        <taxon>Actinomycetes</taxon>
        <taxon>Micromonosporales</taxon>
        <taxon>Micromonosporaceae</taxon>
        <taxon>Catenuloplanes</taxon>
    </lineage>
</organism>
<dbReference type="PANTHER" id="PTHR43236">
    <property type="entry name" value="ANTITOXIN HIGA1"/>
    <property type="match status" value="1"/>
</dbReference>
<name>A0ABT9MXA1_9ACTN</name>